<comment type="catalytic activity">
    <reaction evidence="1">
        <text>Hydrolysis of alkylated DNA, releasing 3-methyladenine, 3-methylguanine, 7-methylguanine and 7-methyladenine.</text>
        <dbReference type="EC" id="3.2.2.21"/>
    </reaction>
</comment>
<evidence type="ECO:0000256" key="3">
    <source>
        <dbReference type="ARBA" id="ARBA00022763"/>
    </source>
</evidence>
<dbReference type="Gene3D" id="3.30.310.20">
    <property type="entry name" value="DNA-3-methyladenine glycosylase AlkA, N-terminal domain"/>
    <property type="match status" value="1"/>
</dbReference>
<organism evidence="7 8">
    <name type="scientific">Arthrobacter stackebrandtii</name>
    <dbReference type="NCBI Taxonomy" id="272161"/>
    <lineage>
        <taxon>Bacteria</taxon>
        <taxon>Bacillati</taxon>
        <taxon>Actinomycetota</taxon>
        <taxon>Actinomycetes</taxon>
        <taxon>Micrococcales</taxon>
        <taxon>Micrococcaceae</taxon>
        <taxon>Arthrobacter</taxon>
    </lineage>
</organism>
<dbReference type="Pfam" id="PF06029">
    <property type="entry name" value="AlkA_N"/>
    <property type="match status" value="1"/>
</dbReference>
<dbReference type="GO" id="GO:0003905">
    <property type="term" value="F:alkylbase DNA N-glycosylase activity"/>
    <property type="evidence" value="ECO:0007669"/>
    <property type="project" value="UniProtKB-EC"/>
</dbReference>
<reference evidence="7 8" key="1">
    <citation type="submission" date="2021-03" db="EMBL/GenBank/DDBJ databases">
        <title>Sequencing the genomes of 1000 actinobacteria strains.</title>
        <authorList>
            <person name="Klenk H.-P."/>
        </authorList>
    </citation>
    <scope>NUCLEOTIDE SEQUENCE [LARGE SCALE GENOMIC DNA]</scope>
    <source>
        <strain evidence="7 8">DSM 16005</strain>
    </source>
</reference>
<keyword evidence="3" id="KW-0227">DNA damage</keyword>
<evidence type="ECO:0000313" key="8">
    <source>
        <dbReference type="Proteomes" id="UP000711614"/>
    </source>
</evidence>
<dbReference type="InterPro" id="IPR003265">
    <property type="entry name" value="HhH-GPD_domain"/>
</dbReference>
<evidence type="ECO:0000259" key="6">
    <source>
        <dbReference type="SMART" id="SM01009"/>
    </source>
</evidence>
<dbReference type="SMART" id="SM00478">
    <property type="entry name" value="ENDO3c"/>
    <property type="match status" value="1"/>
</dbReference>
<protein>
    <recommendedName>
        <fullName evidence="2">DNA-3-methyladenine glycosylase II</fullName>
        <ecNumber evidence="2">3.2.2.21</ecNumber>
    </recommendedName>
</protein>
<keyword evidence="7" id="KW-0378">Hydrolase</keyword>
<dbReference type="InterPro" id="IPR010316">
    <property type="entry name" value="AlkA_N"/>
</dbReference>
<dbReference type="PANTHER" id="PTHR43003">
    <property type="entry name" value="DNA-3-METHYLADENINE GLYCOSYLASE"/>
    <property type="match status" value="1"/>
</dbReference>
<dbReference type="InterPro" id="IPR051912">
    <property type="entry name" value="Alkylbase_DNA_Glycosylase/TA"/>
</dbReference>
<keyword evidence="8" id="KW-1185">Reference proteome</keyword>
<gene>
    <name evidence="7" type="ORF">JOF48_000008</name>
</gene>
<evidence type="ECO:0000256" key="4">
    <source>
        <dbReference type="ARBA" id="ARBA00023204"/>
    </source>
</evidence>
<dbReference type="CDD" id="cd00056">
    <property type="entry name" value="ENDO3c"/>
    <property type="match status" value="1"/>
</dbReference>
<dbReference type="SUPFAM" id="SSF55945">
    <property type="entry name" value="TATA-box binding protein-like"/>
    <property type="match status" value="1"/>
</dbReference>
<evidence type="ECO:0000313" key="7">
    <source>
        <dbReference type="EMBL" id="MBP2411209.1"/>
    </source>
</evidence>
<keyword evidence="4" id="KW-0234">DNA repair</keyword>
<dbReference type="InterPro" id="IPR037046">
    <property type="entry name" value="AlkA_N_sf"/>
</dbReference>
<dbReference type="EMBL" id="JAGIOI010000001">
    <property type="protein sequence ID" value="MBP2411209.1"/>
    <property type="molecule type" value="Genomic_DNA"/>
</dbReference>
<feature type="domain" description="HhH-GPD" evidence="5">
    <location>
        <begin position="126"/>
        <end position="289"/>
    </location>
</feature>
<dbReference type="Gene3D" id="1.10.340.30">
    <property type="entry name" value="Hypothetical protein, domain 2"/>
    <property type="match status" value="1"/>
</dbReference>
<dbReference type="Gene3D" id="1.10.1670.10">
    <property type="entry name" value="Helix-hairpin-Helix base-excision DNA repair enzymes (C-terminal)"/>
    <property type="match status" value="1"/>
</dbReference>
<evidence type="ECO:0000256" key="2">
    <source>
        <dbReference type="ARBA" id="ARBA00012000"/>
    </source>
</evidence>
<name>A0ABS4YR27_9MICC</name>
<dbReference type="RefSeq" id="WP_209676087.1">
    <property type="nucleotide sequence ID" value="NZ_JAGIOI010000001.1"/>
</dbReference>
<dbReference type="InterPro" id="IPR023170">
    <property type="entry name" value="HhH_base_excis_C"/>
</dbReference>
<dbReference type="PANTHER" id="PTHR43003:SF13">
    <property type="entry name" value="DNA-3-METHYLADENINE GLYCOSYLASE 2"/>
    <property type="match status" value="1"/>
</dbReference>
<accession>A0ABS4YR27</accession>
<evidence type="ECO:0000256" key="1">
    <source>
        <dbReference type="ARBA" id="ARBA00000086"/>
    </source>
</evidence>
<dbReference type="EC" id="3.2.2.21" evidence="2"/>
<comment type="caution">
    <text evidence="7">The sequence shown here is derived from an EMBL/GenBank/DDBJ whole genome shotgun (WGS) entry which is preliminary data.</text>
</comment>
<keyword evidence="7" id="KW-0326">Glycosidase</keyword>
<dbReference type="Proteomes" id="UP000711614">
    <property type="component" value="Unassembled WGS sequence"/>
</dbReference>
<dbReference type="SMART" id="SM01009">
    <property type="entry name" value="AlkA_N"/>
    <property type="match status" value="1"/>
</dbReference>
<evidence type="ECO:0000259" key="5">
    <source>
        <dbReference type="SMART" id="SM00478"/>
    </source>
</evidence>
<dbReference type="InterPro" id="IPR011257">
    <property type="entry name" value="DNA_glycosylase"/>
</dbReference>
<feature type="domain" description="DNA-3-methyladenine glycosylase AlkA N-terminal" evidence="6">
    <location>
        <begin position="2"/>
        <end position="116"/>
    </location>
</feature>
<proteinExistence type="predicted"/>
<dbReference type="SUPFAM" id="SSF48150">
    <property type="entry name" value="DNA-glycosylase"/>
    <property type="match status" value="1"/>
</dbReference>
<sequence>MAEELQFTPPFEPGIFDFLAARAVPGVEEADSANYSRTLALAGGHGWFHVRWDGRSLWLESRLEDPSDADELTDRVRHLFNLDHDPAAADASLAANPLLAPRVAALPGIRLPGCVDPAEILIRAMVGQQITVAAARTSLSQLVAVGTPSRVPRGSLSHMFPRPAEIAAHGRDILRGPQRRIDSIVAVAGMLADGSLQVGAADSHESLAEKLLPIPGIGPWTVGYVAMRVLGDGDIFLPGDSAVRNGYGLLRGDTLERARTIKAAELSRIGGALKPWRSYATLHLWRVSGEGQNAAVIRRQVPAALPLPAQPLPRTYS</sequence>